<keyword evidence="3" id="KW-0238">DNA-binding</keyword>
<evidence type="ECO:0000259" key="6">
    <source>
        <dbReference type="PROSITE" id="PS50043"/>
    </source>
</evidence>
<dbReference type="Proteomes" id="UP001154255">
    <property type="component" value="Unassembled WGS sequence"/>
</dbReference>
<dbReference type="InterPro" id="IPR016032">
    <property type="entry name" value="Sig_transdc_resp-reg_C-effctor"/>
</dbReference>
<dbReference type="SUPFAM" id="SSF46894">
    <property type="entry name" value="C-terminal effector domain of the bipartite response regulators"/>
    <property type="match status" value="1"/>
</dbReference>
<dbReference type="Pfam" id="PF00196">
    <property type="entry name" value="GerE"/>
    <property type="match status" value="1"/>
</dbReference>
<comment type="caution">
    <text evidence="8">The sequence shown here is derived from an EMBL/GenBank/DDBJ whole genome shotgun (WGS) entry which is preliminary data.</text>
</comment>
<evidence type="ECO:0000313" key="8">
    <source>
        <dbReference type="EMBL" id="CAI3938285.1"/>
    </source>
</evidence>
<feature type="domain" description="Response regulatory" evidence="7">
    <location>
        <begin position="7"/>
        <end position="123"/>
    </location>
</feature>
<dbReference type="InterPro" id="IPR011006">
    <property type="entry name" value="CheY-like_superfamily"/>
</dbReference>
<dbReference type="Proteomes" id="UP001154259">
    <property type="component" value="Unassembled WGS sequence"/>
</dbReference>
<dbReference type="Pfam" id="PF00072">
    <property type="entry name" value="Response_reg"/>
    <property type="match status" value="1"/>
</dbReference>
<protein>
    <submittedName>
        <fullName evidence="8">NarL/FixJ family</fullName>
    </submittedName>
</protein>
<evidence type="ECO:0000256" key="4">
    <source>
        <dbReference type="ARBA" id="ARBA00023163"/>
    </source>
</evidence>
<dbReference type="GO" id="GO:0000160">
    <property type="term" value="P:phosphorelay signal transduction system"/>
    <property type="evidence" value="ECO:0007669"/>
    <property type="project" value="InterPro"/>
</dbReference>
<keyword evidence="2" id="KW-0805">Transcription regulation</keyword>
<evidence type="ECO:0000313" key="9">
    <source>
        <dbReference type="EMBL" id="CAI3945179.1"/>
    </source>
</evidence>
<dbReference type="CDD" id="cd17535">
    <property type="entry name" value="REC_NarL-like"/>
    <property type="match status" value="1"/>
</dbReference>
<dbReference type="InterPro" id="IPR058245">
    <property type="entry name" value="NreC/VraR/RcsB-like_REC"/>
</dbReference>
<dbReference type="InterPro" id="IPR039420">
    <property type="entry name" value="WalR-like"/>
</dbReference>
<dbReference type="PROSITE" id="PS50043">
    <property type="entry name" value="HTH_LUXR_2"/>
    <property type="match status" value="1"/>
</dbReference>
<dbReference type="EMBL" id="CAMXCS010000002">
    <property type="protein sequence ID" value="CAI3945179.1"/>
    <property type="molecule type" value="Genomic_DNA"/>
</dbReference>
<dbReference type="PANTHER" id="PTHR43214">
    <property type="entry name" value="TWO-COMPONENT RESPONSE REGULATOR"/>
    <property type="match status" value="1"/>
</dbReference>
<evidence type="ECO:0000256" key="2">
    <source>
        <dbReference type="ARBA" id="ARBA00023015"/>
    </source>
</evidence>
<dbReference type="PANTHER" id="PTHR43214:SF41">
    <property type="entry name" value="NITRATE_NITRITE RESPONSE REGULATOR PROTEIN NARP"/>
    <property type="match status" value="1"/>
</dbReference>
<dbReference type="PROSITE" id="PS50110">
    <property type="entry name" value="RESPONSE_REGULATORY"/>
    <property type="match status" value="1"/>
</dbReference>
<sequence length="220" mass="24972">MENSKIKILLIDDHALFRSGLRFLLETEKDFEIVGEAQDGLQGVKLANTLHPDVVLLDLDMPVMAGKETLQQLLSADPKLHVLILTVSEDNENLLECMEIGASGYLLKNIDIDFLLQSIRKTLDGDNILSPEMTTKLIRQLKNPKQQDNEPYKLYESLTSREKEILAWLTKGGSNKEIARFFNLSESTIKLHVQNILRKLNIHSRVQAAVFALKYGFNKI</sequence>
<evidence type="ECO:0000313" key="11">
    <source>
        <dbReference type="Proteomes" id="UP001154259"/>
    </source>
</evidence>
<evidence type="ECO:0000313" key="10">
    <source>
        <dbReference type="Proteomes" id="UP001154255"/>
    </source>
</evidence>
<dbReference type="InterPro" id="IPR000792">
    <property type="entry name" value="Tscrpt_reg_LuxR_C"/>
</dbReference>
<proteinExistence type="predicted"/>
<dbReference type="SMART" id="SM00421">
    <property type="entry name" value="HTH_LUXR"/>
    <property type="match status" value="1"/>
</dbReference>
<name>A0A9W4TM37_9PROT</name>
<dbReference type="GO" id="GO:0006355">
    <property type="term" value="P:regulation of DNA-templated transcription"/>
    <property type="evidence" value="ECO:0007669"/>
    <property type="project" value="InterPro"/>
</dbReference>
<evidence type="ECO:0000256" key="5">
    <source>
        <dbReference type="PROSITE-ProRule" id="PRU00169"/>
    </source>
</evidence>
<accession>A0A9W4TM37</accession>
<evidence type="ECO:0000259" key="7">
    <source>
        <dbReference type="PROSITE" id="PS50110"/>
    </source>
</evidence>
<dbReference type="SUPFAM" id="SSF52172">
    <property type="entry name" value="CheY-like"/>
    <property type="match status" value="1"/>
</dbReference>
<feature type="domain" description="HTH luxR-type" evidence="6">
    <location>
        <begin position="151"/>
        <end position="216"/>
    </location>
</feature>
<keyword evidence="1 5" id="KW-0597">Phosphoprotein</keyword>
<reference evidence="8" key="1">
    <citation type="submission" date="2022-10" db="EMBL/GenBank/DDBJ databases">
        <authorList>
            <person name="Botero Cardona J."/>
        </authorList>
    </citation>
    <scope>NUCLEOTIDE SEQUENCE</scope>
    <source>
        <strain evidence="8">LMG 31819</strain>
        <strain evidence="9">R-53529</strain>
    </source>
</reference>
<feature type="modified residue" description="4-aspartylphosphate" evidence="5">
    <location>
        <position position="58"/>
    </location>
</feature>
<dbReference type="GeneID" id="83712216"/>
<dbReference type="PROSITE" id="PS00622">
    <property type="entry name" value="HTH_LUXR_1"/>
    <property type="match status" value="1"/>
</dbReference>
<keyword evidence="11" id="KW-1185">Reference proteome</keyword>
<dbReference type="AlphaFoldDB" id="A0A9W4TM37"/>
<dbReference type="InterPro" id="IPR001789">
    <property type="entry name" value="Sig_transdc_resp-reg_receiver"/>
</dbReference>
<evidence type="ECO:0000256" key="1">
    <source>
        <dbReference type="ARBA" id="ARBA00022553"/>
    </source>
</evidence>
<dbReference type="RefSeq" id="WP_271789791.1">
    <property type="nucleotide sequence ID" value="NZ_CAMXCK010000002.1"/>
</dbReference>
<dbReference type="Gene3D" id="3.40.50.2300">
    <property type="match status" value="1"/>
</dbReference>
<dbReference type="GO" id="GO:0003677">
    <property type="term" value="F:DNA binding"/>
    <property type="evidence" value="ECO:0007669"/>
    <property type="project" value="UniProtKB-KW"/>
</dbReference>
<gene>
    <name evidence="9" type="ORF">R53529_LOCUS1360</name>
    <name evidence="8" type="ORF">R53530_LOCUS1074</name>
</gene>
<dbReference type="PRINTS" id="PR00038">
    <property type="entry name" value="HTHLUXR"/>
</dbReference>
<dbReference type="EMBL" id="CAMXCM010000002">
    <property type="protein sequence ID" value="CAI3938285.1"/>
    <property type="molecule type" value="Genomic_DNA"/>
</dbReference>
<organism evidence="8 10">
    <name type="scientific">Commensalibacter communis</name>
    <dbReference type="NCBI Taxonomy" id="2972786"/>
    <lineage>
        <taxon>Bacteria</taxon>
        <taxon>Pseudomonadati</taxon>
        <taxon>Pseudomonadota</taxon>
        <taxon>Alphaproteobacteria</taxon>
        <taxon>Acetobacterales</taxon>
        <taxon>Acetobacteraceae</taxon>
    </lineage>
</organism>
<dbReference type="SMART" id="SM00448">
    <property type="entry name" value="REC"/>
    <property type="match status" value="1"/>
</dbReference>
<dbReference type="CDD" id="cd06170">
    <property type="entry name" value="LuxR_C_like"/>
    <property type="match status" value="1"/>
</dbReference>
<keyword evidence="4" id="KW-0804">Transcription</keyword>
<evidence type="ECO:0000256" key="3">
    <source>
        <dbReference type="ARBA" id="ARBA00023125"/>
    </source>
</evidence>